<organism evidence="2">
    <name type="scientific">Polynucleobacter yangtzensis</name>
    <dbReference type="NCBI Taxonomy" id="1743159"/>
    <lineage>
        <taxon>Bacteria</taxon>
        <taxon>Pseudomonadati</taxon>
        <taxon>Pseudomonadota</taxon>
        <taxon>Betaproteobacteria</taxon>
        <taxon>Burkholderiales</taxon>
        <taxon>Burkholderiaceae</taxon>
        <taxon>Polynucleobacter</taxon>
    </lineage>
</organism>
<accession>A0A9C7CZF1</accession>
<evidence type="ECO:0000313" key="2">
    <source>
        <dbReference type="EMBL" id="BDT76622.1"/>
    </source>
</evidence>
<dbReference type="KEGG" id="pyt:PKF023_04250"/>
<evidence type="ECO:0008006" key="5">
    <source>
        <dbReference type="Google" id="ProtNLM"/>
    </source>
</evidence>
<gene>
    <name evidence="2" type="ORF">PKF023_04250</name>
    <name evidence="3" type="ORF">PKF032_03880</name>
</gene>
<evidence type="ECO:0000256" key="1">
    <source>
        <dbReference type="SAM" id="MobiDB-lite"/>
    </source>
</evidence>
<name>A0A9C7CZF1_9BURK</name>
<evidence type="ECO:0000313" key="4">
    <source>
        <dbReference type="Proteomes" id="UP001211204"/>
    </source>
</evidence>
<dbReference type="Proteomes" id="UP001211204">
    <property type="component" value="Chromosome"/>
</dbReference>
<dbReference type="EMBL" id="AP026973">
    <property type="protein sequence ID" value="BDT76622.1"/>
    <property type="molecule type" value="Genomic_DNA"/>
</dbReference>
<dbReference type="EMBL" id="AP026974">
    <property type="protein sequence ID" value="BDT78500.1"/>
    <property type="molecule type" value="Genomic_DNA"/>
</dbReference>
<evidence type="ECO:0000313" key="3">
    <source>
        <dbReference type="EMBL" id="BDT78500.1"/>
    </source>
</evidence>
<sequence>MSIVACTQAPPLPPGSTTKSPYTPQQIKEFNSQTLSPVEGPFGPVDPRAEDLRLSKERALDSKFYNQPQGEQEAEALEMQSADPYQATKPVLTF</sequence>
<reference evidence="2 4" key="1">
    <citation type="submission" date="2022-11" db="EMBL/GenBank/DDBJ databases">
        <title>Complete Genome Sequences of three Polynucleobacter sp. Subcluster PnecC Strains KF022, KF023, and KF032 Isolated from a Shallow Eutrophic Lake in Japan.</title>
        <authorList>
            <person name="Ogata Y."/>
            <person name="Watanabe K."/>
            <person name="Takemine S."/>
            <person name="Shindo C."/>
            <person name="Kurokawa R."/>
            <person name="Suda W."/>
        </authorList>
    </citation>
    <scope>NUCLEOTIDE SEQUENCE</scope>
    <source>
        <strain evidence="2">KF023</strain>
        <strain evidence="3 4">KF032</strain>
    </source>
</reference>
<protein>
    <recommendedName>
        <fullName evidence="5">Beta-barrel assembly machine subunit BamF</fullName>
    </recommendedName>
</protein>
<proteinExistence type="predicted"/>
<feature type="region of interest" description="Disordered" evidence="1">
    <location>
        <begin position="1"/>
        <end position="25"/>
    </location>
</feature>
<dbReference type="Proteomes" id="UP001211097">
    <property type="component" value="Chromosome"/>
</dbReference>
<feature type="compositionally biased region" description="Polar residues" evidence="1">
    <location>
        <begin position="15"/>
        <end position="25"/>
    </location>
</feature>
<keyword evidence="4" id="KW-1185">Reference proteome</keyword>
<feature type="region of interest" description="Disordered" evidence="1">
    <location>
        <begin position="59"/>
        <end position="94"/>
    </location>
</feature>
<dbReference type="AlphaFoldDB" id="A0A9C7CZF1"/>